<organism evidence="2 3">
    <name type="scientific">Russula ochroleuca</name>
    <dbReference type="NCBI Taxonomy" id="152965"/>
    <lineage>
        <taxon>Eukaryota</taxon>
        <taxon>Fungi</taxon>
        <taxon>Dikarya</taxon>
        <taxon>Basidiomycota</taxon>
        <taxon>Agaricomycotina</taxon>
        <taxon>Agaricomycetes</taxon>
        <taxon>Russulales</taxon>
        <taxon>Russulaceae</taxon>
        <taxon>Russula</taxon>
    </lineage>
</organism>
<protein>
    <submittedName>
        <fullName evidence="2">Uncharacterized protein</fullName>
    </submittedName>
</protein>
<dbReference type="AlphaFoldDB" id="A0A9P5MYP3"/>
<feature type="compositionally biased region" description="Basic and acidic residues" evidence="1">
    <location>
        <begin position="796"/>
        <end position="821"/>
    </location>
</feature>
<feature type="compositionally biased region" description="Basic and acidic residues" evidence="1">
    <location>
        <begin position="483"/>
        <end position="498"/>
    </location>
</feature>
<feature type="compositionally biased region" description="Polar residues" evidence="1">
    <location>
        <begin position="943"/>
        <end position="960"/>
    </location>
</feature>
<feature type="region of interest" description="Disordered" evidence="1">
    <location>
        <begin position="943"/>
        <end position="1048"/>
    </location>
</feature>
<evidence type="ECO:0000256" key="1">
    <source>
        <dbReference type="SAM" id="MobiDB-lite"/>
    </source>
</evidence>
<feature type="region of interest" description="Disordered" evidence="1">
    <location>
        <begin position="514"/>
        <end position="898"/>
    </location>
</feature>
<feature type="compositionally biased region" description="Polar residues" evidence="1">
    <location>
        <begin position="68"/>
        <end position="78"/>
    </location>
</feature>
<feature type="compositionally biased region" description="Basic and acidic residues" evidence="1">
    <location>
        <begin position="832"/>
        <end position="844"/>
    </location>
</feature>
<evidence type="ECO:0000313" key="2">
    <source>
        <dbReference type="EMBL" id="KAF8481848.1"/>
    </source>
</evidence>
<feature type="compositionally biased region" description="Basic residues" evidence="1">
    <location>
        <begin position="52"/>
        <end position="64"/>
    </location>
</feature>
<reference evidence="2" key="2">
    <citation type="journal article" date="2020" name="Nat. Commun.">
        <title>Large-scale genome sequencing of mycorrhizal fungi provides insights into the early evolution of symbiotic traits.</title>
        <authorList>
            <person name="Miyauchi S."/>
            <person name="Kiss E."/>
            <person name="Kuo A."/>
            <person name="Drula E."/>
            <person name="Kohler A."/>
            <person name="Sanchez-Garcia M."/>
            <person name="Morin E."/>
            <person name="Andreopoulos B."/>
            <person name="Barry K.W."/>
            <person name="Bonito G."/>
            <person name="Buee M."/>
            <person name="Carver A."/>
            <person name="Chen C."/>
            <person name="Cichocki N."/>
            <person name="Clum A."/>
            <person name="Culley D."/>
            <person name="Crous P.W."/>
            <person name="Fauchery L."/>
            <person name="Girlanda M."/>
            <person name="Hayes R.D."/>
            <person name="Keri Z."/>
            <person name="LaButti K."/>
            <person name="Lipzen A."/>
            <person name="Lombard V."/>
            <person name="Magnuson J."/>
            <person name="Maillard F."/>
            <person name="Murat C."/>
            <person name="Nolan M."/>
            <person name="Ohm R.A."/>
            <person name="Pangilinan J."/>
            <person name="Pereira M.F."/>
            <person name="Perotto S."/>
            <person name="Peter M."/>
            <person name="Pfister S."/>
            <person name="Riley R."/>
            <person name="Sitrit Y."/>
            <person name="Stielow J.B."/>
            <person name="Szollosi G."/>
            <person name="Zifcakova L."/>
            <person name="Stursova M."/>
            <person name="Spatafora J.W."/>
            <person name="Tedersoo L."/>
            <person name="Vaario L.M."/>
            <person name="Yamada A."/>
            <person name="Yan M."/>
            <person name="Wang P."/>
            <person name="Xu J."/>
            <person name="Bruns T."/>
            <person name="Baldrian P."/>
            <person name="Vilgalys R."/>
            <person name="Dunand C."/>
            <person name="Henrissat B."/>
            <person name="Grigoriev I.V."/>
            <person name="Hibbett D."/>
            <person name="Nagy L.G."/>
            <person name="Martin F.M."/>
        </authorList>
    </citation>
    <scope>NUCLEOTIDE SEQUENCE</scope>
    <source>
        <strain evidence="2">Prilba</strain>
    </source>
</reference>
<accession>A0A9P5MYP3</accession>
<feature type="region of interest" description="Disordered" evidence="1">
    <location>
        <begin position="19"/>
        <end position="118"/>
    </location>
</feature>
<proteinExistence type="predicted"/>
<feature type="region of interest" description="Disordered" evidence="1">
    <location>
        <begin position="174"/>
        <end position="313"/>
    </location>
</feature>
<comment type="caution">
    <text evidence="2">The sequence shown here is derived from an EMBL/GenBank/DDBJ whole genome shotgun (WGS) entry which is preliminary data.</text>
</comment>
<feature type="compositionally biased region" description="Polar residues" evidence="1">
    <location>
        <begin position="584"/>
        <end position="597"/>
    </location>
</feature>
<feature type="compositionally biased region" description="Polar residues" evidence="1">
    <location>
        <begin position="466"/>
        <end position="477"/>
    </location>
</feature>
<dbReference type="EMBL" id="WHVB01000006">
    <property type="protein sequence ID" value="KAF8481848.1"/>
    <property type="molecule type" value="Genomic_DNA"/>
</dbReference>
<feature type="compositionally biased region" description="Low complexity" evidence="1">
    <location>
        <begin position="706"/>
        <end position="719"/>
    </location>
</feature>
<dbReference type="OrthoDB" id="3231532at2759"/>
<feature type="compositionally biased region" description="Polar residues" evidence="1">
    <location>
        <begin position="725"/>
        <end position="749"/>
    </location>
</feature>
<reference evidence="2" key="1">
    <citation type="submission" date="2019-10" db="EMBL/GenBank/DDBJ databases">
        <authorList>
            <consortium name="DOE Joint Genome Institute"/>
            <person name="Kuo A."/>
            <person name="Miyauchi S."/>
            <person name="Kiss E."/>
            <person name="Drula E."/>
            <person name="Kohler A."/>
            <person name="Sanchez-Garcia M."/>
            <person name="Andreopoulos B."/>
            <person name="Barry K.W."/>
            <person name="Bonito G."/>
            <person name="Buee M."/>
            <person name="Carver A."/>
            <person name="Chen C."/>
            <person name="Cichocki N."/>
            <person name="Clum A."/>
            <person name="Culley D."/>
            <person name="Crous P.W."/>
            <person name="Fauchery L."/>
            <person name="Girlanda M."/>
            <person name="Hayes R."/>
            <person name="Keri Z."/>
            <person name="LaButti K."/>
            <person name="Lipzen A."/>
            <person name="Lombard V."/>
            <person name="Magnuson J."/>
            <person name="Maillard F."/>
            <person name="Morin E."/>
            <person name="Murat C."/>
            <person name="Nolan M."/>
            <person name="Ohm R."/>
            <person name="Pangilinan J."/>
            <person name="Pereira M."/>
            <person name="Perotto S."/>
            <person name="Peter M."/>
            <person name="Riley R."/>
            <person name="Sitrit Y."/>
            <person name="Stielow B."/>
            <person name="Szollosi G."/>
            <person name="Zifcakova L."/>
            <person name="Stursova M."/>
            <person name="Spatafora J.W."/>
            <person name="Tedersoo L."/>
            <person name="Vaario L.-M."/>
            <person name="Yamada A."/>
            <person name="Yan M."/>
            <person name="Wang P."/>
            <person name="Xu J."/>
            <person name="Bruns T."/>
            <person name="Baldrian P."/>
            <person name="Vilgalys R."/>
            <person name="Henrissat B."/>
            <person name="Grigoriev I.V."/>
            <person name="Hibbett D."/>
            <person name="Nagy L.G."/>
            <person name="Martin F.M."/>
        </authorList>
    </citation>
    <scope>NUCLEOTIDE SEQUENCE</scope>
    <source>
        <strain evidence="2">Prilba</strain>
    </source>
</reference>
<evidence type="ECO:0000313" key="3">
    <source>
        <dbReference type="Proteomes" id="UP000759537"/>
    </source>
</evidence>
<feature type="compositionally biased region" description="Low complexity" evidence="1">
    <location>
        <begin position="532"/>
        <end position="542"/>
    </location>
</feature>
<sequence>MQSTWKNHVFGLEPYEELQSGSVSVEGDSQADALSPLSPPGMIPSSSQNPKLPKKSLFSRKPVRRTSTDTPLSPTSNALPPDQPSTQQSPTDPLHAPGPVSREPSSDTLSPIPNRSIIPESLKELPSWYQTEGELAAATTRQFRGRYPIHNPVGPRFYRNVHLLPPNRPASVFSPSFPPMSTDPVSTTTPSRTPSGTPLPTPSSSETRIPDPSGKGRTRKISNAAPDTVDLLDASDPHGTNWHHESPYDGLGLNGDRNPTPTDVPDARPPPRNRSHMSTQGASTHHRTTTPSPLSQSTSAVHLHSDQDAPPPVAITRRLTKRRKPFEGIFGFSSSAPTTDTSSTTNSIAASSHTVTSKLFKRQSIFKSASTSSIVQTLSNTSAVPTEKRQKHSSMLGRFTRRLSIMRRVAPGQSRRGSFDASNDGSRRQSLQVTDRTSITTRPPSMANPVSPSENPQSIRVPPFQAGTSPSPDSTPLATPEDEQTRVDERTQGGKRDSLSSLEVSYSIGRLTVVNPDVPSSVDNSPVNQIYPLPASSSTPASAPLPPKVKEKPLPPPAPPPTPLYLEVPKFESLSALMPPSNGHARTTNAAVPTTHATPGERRKSQTSPTSSLPVPIPRAVPKSEKRAHASAPSSAAPAPVPASLTPPTHPSTGRMSASAPPAIDDSPLSRASIIANPPTPYVETTRINNPPVMEQATAPPSIHLSIPSPVITPIISSPHAPSPRESQTPPSRESLQTKNQVSRMNSSVRSRETETFHLVRSPSAGAVQPTGQSIVVAGEQWEVVGGGTQRSRTKKEKEEARRSNTDQDRRDGKRQDRMSIEKAPTTAPSKSESRKSRTKDGSSSRHRTSQTEGRDHVRRSPTAPSSVPSPKHRPERRLSQSQGPRPTSELTPAADMNALRAREVWEMDRLWKGRSVAYGLEGPQVVYAQSIGDVGSTTSVNALGHGSTHTSYKLQQGFQFPTGVHSPPSSSSLRPPQQQQQPHTMQGALYDFPSGVRSYPDLANIPSIGSPDSTPSTPSRNPLPAPPRQSTYRPGPLPSAFTEKDDGAKAEYWSKYAGVNVVSPTH</sequence>
<feature type="compositionally biased region" description="Polar residues" evidence="1">
    <location>
        <begin position="1011"/>
        <end position="1021"/>
    </location>
</feature>
<gene>
    <name evidence="2" type="ORF">DFH94DRAFT_733404</name>
</gene>
<keyword evidence="3" id="KW-1185">Reference proteome</keyword>
<feature type="compositionally biased region" description="Low complexity" evidence="1">
    <location>
        <begin position="84"/>
        <end position="93"/>
    </location>
</feature>
<feature type="compositionally biased region" description="Low complexity" evidence="1">
    <location>
        <begin position="967"/>
        <end position="983"/>
    </location>
</feature>
<name>A0A9P5MYP3_9AGAM</name>
<feature type="compositionally biased region" description="Low complexity" evidence="1">
    <location>
        <begin position="630"/>
        <end position="647"/>
    </location>
</feature>
<feature type="compositionally biased region" description="Pro residues" evidence="1">
    <location>
        <begin position="554"/>
        <end position="563"/>
    </location>
</feature>
<feature type="region of interest" description="Disordered" evidence="1">
    <location>
        <begin position="380"/>
        <end position="501"/>
    </location>
</feature>
<feature type="compositionally biased region" description="Low complexity" evidence="1">
    <location>
        <begin position="179"/>
        <end position="207"/>
    </location>
</feature>
<feature type="compositionally biased region" description="Polar residues" evidence="1">
    <location>
        <begin position="880"/>
        <end position="891"/>
    </location>
</feature>
<feature type="compositionally biased region" description="Polar residues" evidence="1">
    <location>
        <begin position="420"/>
        <end position="458"/>
    </location>
</feature>
<dbReference type="Proteomes" id="UP000759537">
    <property type="component" value="Unassembled WGS sequence"/>
</dbReference>
<feature type="compositionally biased region" description="Low complexity" evidence="1">
    <location>
        <begin position="289"/>
        <end position="299"/>
    </location>
</feature>